<sequence length="1161" mass="129955">MPMPSSPASPSRLISHGFAITCVGKASSLIELSYNSVVLWDTANLGGSNLPYDFWADTDSDLSRFVASEALQALNAYKARPDLIREHSNIEQAITQSGYGRKQLNELIQNAADAVDLPNGRIRIVLTDGALYCANEGSPFTEAGYRTLMLSHSSEKRDDQIGRFGLGFKSVIQISDSPQIFSRSGSVRWDRRHSTELLEPLRPGLDSYPVLRIASPVDPVAAASSDPILEELMAWATTVVKLPLVQQAAWLSEEMRKFPHEFLLFSQNIGLLEFDNRIEGTLTAWSARRDGSDVILENGDVQEEWRIFRYKHHVSPQAAVEAGSIAARDTVDVTWAVPIKGNPRRQRGSFWNYFPTSHTTSLRGIVNAAFKMNEDRHSMLHTLYNKEILQKAVPMMVAGSLASFQDDADPAGFLDLLPARGREAASWADSIINEPIFDALSAVPCLPDRAGELQLISNLLFPPDLEEATRLEDMWDGWVGLDRPWLHRSASTTKERRLMVRRLLVLANKGRAPVEQWLEEITHGNRLDDFENALRMAVEIDQRHPDHRAAMRRSRIVLMQDGSARPPITSKVFLPIDEEDEGDTLVSYELLHHGDVSTLLKGLDFQALDDRGKVDRIARQVAKDYEDEGAAESLWRLSRALPVPEMLAIIGDRLDIGKLRVRSKDGRWRPTADVWLPNGFIPSNSIGDEYLLVDDLFHRQDLSLLKNLEVKSTLPEPTTVKSGSTYDLWKSAEAARISAESRNSPVPVSEASLRFSPTLATSGLHLLCKASVRTREKVTQRILSETQYKTKVEFSSTYKSPQIIDGPDMWWVRNYGVLQTRLDLVDVKYCAGAVEGIPVGFLPYPGPAHAEKLELPDSVETVNWGYALPLAEKKLPCGRVHELYGLLAKFGVRRPTELLVQQPDGSTTRYAAEFIVVAEDDDTYQFLLKSAKVPALYTGNPELTDPLAERWKLKAVKVEFFSAFEHVKDEESETETISALYPFLHQIESRIRRSTKCVPCLSLRTVRSNSYNAEQDVEHHETFRDGSNFYYASTLSSRRLLTALLQDAGSSRRAVDVEAEMRRLAKVVRTPPGGEPVPDAEPEQLKTHASGFIPLDASRNLSEQMKLIERAVLRYLDTPDANVFDLRLNFEVDVSPGFTSEAVDKVTENASKLGGQARFED</sequence>
<dbReference type="EMBL" id="KJ410765">
    <property type="protein sequence ID" value="AKG47440.1"/>
    <property type="molecule type" value="Genomic_DNA"/>
</dbReference>
<keyword evidence="1" id="KW-0614">Plasmid</keyword>
<reference evidence="1" key="1">
    <citation type="journal article" date="2011" name="Biologija">
        <title>Analysis of phthalate degradation operon from Arthrobacter sp. 68b.</title>
        <authorList>
            <person name="Stanislauskiene R."/>
            <person name="Rudenkov M."/>
            <person name="Karvelis L."/>
            <person name="Gasparaviciute R."/>
            <person name="Meskiene R."/>
            <person name="Casaite V."/>
            <person name="Meskys R."/>
        </authorList>
    </citation>
    <scope>NUCLEOTIDE SEQUENCE</scope>
    <source>
        <strain evidence="1">68b</strain>
        <plasmid evidence="1">p2MP</plasmid>
    </source>
</reference>
<evidence type="ECO:0008006" key="2">
    <source>
        <dbReference type="Google" id="ProtNLM"/>
    </source>
</evidence>
<organism evidence="1">
    <name type="scientific">Arthrobacter sp. 68b</name>
    <dbReference type="NCBI Taxonomy" id="311808"/>
    <lineage>
        <taxon>Bacteria</taxon>
        <taxon>Bacillati</taxon>
        <taxon>Actinomycetota</taxon>
        <taxon>Actinomycetes</taxon>
        <taxon>Micrococcales</taxon>
        <taxon>Micrococcaceae</taxon>
        <taxon>Arthrobacter</taxon>
    </lineage>
</organism>
<proteinExistence type="predicted"/>
<dbReference type="AlphaFoldDB" id="A0A0F7G1H8"/>
<protein>
    <recommendedName>
        <fullName evidence="2">ATP-binding protein</fullName>
    </recommendedName>
</protein>
<dbReference type="NCBIfam" id="NF047352">
    <property type="entry name" value="P_loop_sacsin"/>
    <property type="match status" value="1"/>
</dbReference>
<name>A0A0F7G1H8_9MICC</name>
<dbReference type="SUPFAM" id="SSF55874">
    <property type="entry name" value="ATPase domain of HSP90 chaperone/DNA topoisomerase II/histidine kinase"/>
    <property type="match status" value="1"/>
</dbReference>
<geneLocation type="plasmid" evidence="1">
    <name>p2MP</name>
</geneLocation>
<dbReference type="InterPro" id="IPR036890">
    <property type="entry name" value="HATPase_C_sf"/>
</dbReference>
<evidence type="ECO:0000313" key="1">
    <source>
        <dbReference type="EMBL" id="AKG47440.1"/>
    </source>
</evidence>
<dbReference type="Gene3D" id="3.30.565.10">
    <property type="entry name" value="Histidine kinase-like ATPase, C-terminal domain"/>
    <property type="match status" value="1"/>
</dbReference>
<reference evidence="1" key="2">
    <citation type="submission" date="2014-02" db="EMBL/GenBank/DDBJ databases">
        <title>Plasmid-mediated 2-methylpyridine and pyridine degradation in Arthrobacter sp. 68b.</title>
        <authorList>
            <person name="Stanislauskiene R."/>
            <person name="Rutkiene R."/>
            <person name="Gasparaviciute R."/>
            <person name="Meskiene R."/>
            <person name="Bachamatova I."/>
            <person name="Marcinkeviciene L."/>
            <person name="Meskys R."/>
        </authorList>
    </citation>
    <scope>NUCLEOTIDE SEQUENCE</scope>
    <source>
        <strain evidence="1">68b</strain>
        <plasmid evidence="1">p2MP</plasmid>
    </source>
</reference>
<accession>A0A0F7G1H8</accession>